<dbReference type="EMBL" id="JBHLXJ010000004">
    <property type="protein sequence ID" value="MFC0349002.1"/>
    <property type="molecule type" value="Genomic_DNA"/>
</dbReference>
<dbReference type="InterPro" id="IPR011006">
    <property type="entry name" value="CheY-like_superfamily"/>
</dbReference>
<feature type="domain" description="Response regulatory" evidence="4">
    <location>
        <begin position="38"/>
        <end position="151"/>
    </location>
</feature>
<sequence>MQENSELNESPAEPNIGSTIESPIEPIQSQVRSRQFELVYVYAADVDYAADLAQVLRLFHYEVNCFSDLEEFRAAILIRAPAAVVLDIDSEQGQRAKAAMAVRVITTFPAIYVSAKDNFDDRLVAVREGAEGYFIKPVDIQALSARIDEKIAKNTVRSYRILVVDDDEFFLSFFDAVLSSAGMHVMPLIDPTQILESIKTFKPELILTDLHMPQCSGIEMAKLIRQNNHYLDIPIVFLSSETEMEKQIGALENGADDFLTKPIDPEKLISSIAARAERYRNLRKQI</sequence>
<gene>
    <name evidence="5" type="ORF">ACFFJH_04225</name>
</gene>
<protein>
    <submittedName>
        <fullName evidence="5">Response regulator</fullName>
    </submittedName>
</protein>
<feature type="region of interest" description="Disordered" evidence="3">
    <location>
        <begin position="1"/>
        <end position="23"/>
    </location>
</feature>
<proteinExistence type="predicted"/>
<evidence type="ECO:0000256" key="3">
    <source>
        <dbReference type="SAM" id="MobiDB-lite"/>
    </source>
</evidence>
<dbReference type="RefSeq" id="WP_390210311.1">
    <property type="nucleotide sequence ID" value="NZ_JBHLXJ010000004.1"/>
</dbReference>
<feature type="domain" description="Response regulatory" evidence="4">
    <location>
        <begin position="160"/>
        <end position="276"/>
    </location>
</feature>
<feature type="modified residue" description="4-aspartylphosphate" evidence="2">
    <location>
        <position position="209"/>
    </location>
</feature>
<evidence type="ECO:0000313" key="5">
    <source>
        <dbReference type="EMBL" id="MFC0349002.1"/>
    </source>
</evidence>
<evidence type="ECO:0000259" key="4">
    <source>
        <dbReference type="PROSITE" id="PS50110"/>
    </source>
</evidence>
<dbReference type="Pfam" id="PF00072">
    <property type="entry name" value="Response_reg"/>
    <property type="match status" value="1"/>
</dbReference>
<evidence type="ECO:0000313" key="6">
    <source>
        <dbReference type="Proteomes" id="UP001589844"/>
    </source>
</evidence>
<evidence type="ECO:0000256" key="1">
    <source>
        <dbReference type="ARBA" id="ARBA00022553"/>
    </source>
</evidence>
<dbReference type="PANTHER" id="PTHR44591:SF3">
    <property type="entry name" value="RESPONSE REGULATORY DOMAIN-CONTAINING PROTEIN"/>
    <property type="match status" value="1"/>
</dbReference>
<dbReference type="InterPro" id="IPR001789">
    <property type="entry name" value="Sig_transdc_resp-reg_receiver"/>
</dbReference>
<keyword evidence="6" id="KW-1185">Reference proteome</keyword>
<reference evidence="5 6" key="1">
    <citation type="submission" date="2024-09" db="EMBL/GenBank/DDBJ databases">
        <authorList>
            <person name="Sun Q."/>
            <person name="Mori K."/>
        </authorList>
    </citation>
    <scope>NUCLEOTIDE SEQUENCE [LARGE SCALE GENOMIC DNA]</scope>
    <source>
        <strain evidence="5 6">CCM 8677</strain>
    </source>
</reference>
<dbReference type="Gene3D" id="3.40.50.2300">
    <property type="match status" value="2"/>
</dbReference>
<dbReference type="PROSITE" id="PS50110">
    <property type="entry name" value="RESPONSE_REGULATORY"/>
    <property type="match status" value="2"/>
</dbReference>
<comment type="caution">
    <text evidence="5">The sequence shown here is derived from an EMBL/GenBank/DDBJ whole genome shotgun (WGS) entry which is preliminary data.</text>
</comment>
<organism evidence="5 6">
    <name type="scientific">Undibacterium danionis</name>
    <dbReference type="NCBI Taxonomy" id="1812100"/>
    <lineage>
        <taxon>Bacteria</taxon>
        <taxon>Pseudomonadati</taxon>
        <taxon>Pseudomonadota</taxon>
        <taxon>Betaproteobacteria</taxon>
        <taxon>Burkholderiales</taxon>
        <taxon>Oxalobacteraceae</taxon>
        <taxon>Undibacterium</taxon>
    </lineage>
</organism>
<evidence type="ECO:0000256" key="2">
    <source>
        <dbReference type="PROSITE-ProRule" id="PRU00169"/>
    </source>
</evidence>
<dbReference type="Proteomes" id="UP001589844">
    <property type="component" value="Unassembled WGS sequence"/>
</dbReference>
<dbReference type="SUPFAM" id="SSF52172">
    <property type="entry name" value="CheY-like"/>
    <property type="match status" value="2"/>
</dbReference>
<feature type="modified residue" description="4-aspartylphosphate" evidence="2">
    <location>
        <position position="87"/>
    </location>
</feature>
<dbReference type="PANTHER" id="PTHR44591">
    <property type="entry name" value="STRESS RESPONSE REGULATOR PROTEIN 1"/>
    <property type="match status" value="1"/>
</dbReference>
<dbReference type="CDD" id="cd00156">
    <property type="entry name" value="REC"/>
    <property type="match status" value="1"/>
</dbReference>
<name>A0ABV6IBG8_9BURK</name>
<accession>A0ABV6IBG8</accession>
<dbReference type="InterPro" id="IPR050595">
    <property type="entry name" value="Bact_response_regulator"/>
</dbReference>
<keyword evidence="1 2" id="KW-0597">Phosphoprotein</keyword>
<dbReference type="SMART" id="SM00448">
    <property type="entry name" value="REC"/>
    <property type="match status" value="2"/>
</dbReference>